<reference evidence="2 3" key="1">
    <citation type="journal article" date="2019" name="Sci. Rep.">
        <title>Orb-weaving spider Araneus ventricosus genome elucidates the spidroin gene catalogue.</title>
        <authorList>
            <person name="Kono N."/>
            <person name="Nakamura H."/>
            <person name="Ohtoshi R."/>
            <person name="Moran D.A.P."/>
            <person name="Shinohara A."/>
            <person name="Yoshida Y."/>
            <person name="Fujiwara M."/>
            <person name="Mori M."/>
            <person name="Tomita M."/>
            <person name="Arakawa K."/>
        </authorList>
    </citation>
    <scope>NUCLEOTIDE SEQUENCE [LARGE SCALE GENOMIC DNA]</scope>
</reference>
<feature type="region of interest" description="Disordered" evidence="1">
    <location>
        <begin position="44"/>
        <end position="86"/>
    </location>
</feature>
<feature type="compositionally biased region" description="Basic residues" evidence="1">
    <location>
        <begin position="53"/>
        <end position="62"/>
    </location>
</feature>
<evidence type="ECO:0000313" key="2">
    <source>
        <dbReference type="EMBL" id="GBN97615.1"/>
    </source>
</evidence>
<keyword evidence="3" id="KW-1185">Reference proteome</keyword>
<proteinExistence type="predicted"/>
<evidence type="ECO:0000313" key="3">
    <source>
        <dbReference type="Proteomes" id="UP000499080"/>
    </source>
</evidence>
<sequence length="107" mass="12161">MPKRDGPYIILTQKSPTFYVIANPGNPNEPVGTYHASALKVYQQDERGTPVHPLRKCGRPRKIYTSSSSPRRSGKRRNQRGICDNHILSRPLTKRWHCKDFSLSEGG</sequence>
<accession>A0A4Y2TEU5</accession>
<dbReference type="AlphaFoldDB" id="A0A4Y2TEU5"/>
<evidence type="ECO:0000256" key="1">
    <source>
        <dbReference type="SAM" id="MobiDB-lite"/>
    </source>
</evidence>
<dbReference type="Proteomes" id="UP000499080">
    <property type="component" value="Unassembled WGS sequence"/>
</dbReference>
<dbReference type="EMBL" id="BGPR01027250">
    <property type="protein sequence ID" value="GBN97615.1"/>
    <property type="molecule type" value="Genomic_DNA"/>
</dbReference>
<dbReference type="OrthoDB" id="425619at2759"/>
<gene>
    <name evidence="2" type="ORF">AVEN_9542_1</name>
</gene>
<protein>
    <submittedName>
        <fullName evidence="2">Uncharacterized protein</fullName>
    </submittedName>
</protein>
<name>A0A4Y2TEU5_ARAVE</name>
<organism evidence="2 3">
    <name type="scientific">Araneus ventricosus</name>
    <name type="common">Orbweaver spider</name>
    <name type="synonym">Epeira ventricosa</name>
    <dbReference type="NCBI Taxonomy" id="182803"/>
    <lineage>
        <taxon>Eukaryota</taxon>
        <taxon>Metazoa</taxon>
        <taxon>Ecdysozoa</taxon>
        <taxon>Arthropoda</taxon>
        <taxon>Chelicerata</taxon>
        <taxon>Arachnida</taxon>
        <taxon>Araneae</taxon>
        <taxon>Araneomorphae</taxon>
        <taxon>Entelegynae</taxon>
        <taxon>Araneoidea</taxon>
        <taxon>Araneidae</taxon>
        <taxon>Araneus</taxon>
    </lineage>
</organism>
<comment type="caution">
    <text evidence="2">The sequence shown here is derived from an EMBL/GenBank/DDBJ whole genome shotgun (WGS) entry which is preliminary data.</text>
</comment>